<evidence type="ECO:0000313" key="3">
    <source>
        <dbReference type="Proteomes" id="UP000579153"/>
    </source>
</evidence>
<sequence>MTDAKPPAHLRPARVERVAGSSGTGRDTAGGTETGTKAQPAGAGAHARLEPAAELGFSGAPGQPGDTGDTMLHAQRTWDSSLATNRLDEQGVKLERQRTETKDVTVSVSLLVDGWPEDVRKSVGSIVEHTNARVLALDLGDVDGAGEVLDELADRHPDRIAVWHVAEEPHWRGGTATWGECRAKLLRLDESDVHVLMDTNVELRGDALTPLVAAVAEGAVAAGWRGVDFPDGEPEPVQMVEPGAGAAGPRRVRALTGELMAVRRGPALGALPEDAGYGRNADLALSLALQQEHRELVVPDEPLPAVRLGSHDVDPGYDARESRRNFDRVLRILGTS</sequence>
<evidence type="ECO:0000313" key="2">
    <source>
        <dbReference type="EMBL" id="MBB5776660.1"/>
    </source>
</evidence>
<organism evidence="2 3">
    <name type="scientific">Nonomuraea jabiensis</name>
    <dbReference type="NCBI Taxonomy" id="882448"/>
    <lineage>
        <taxon>Bacteria</taxon>
        <taxon>Bacillati</taxon>
        <taxon>Actinomycetota</taxon>
        <taxon>Actinomycetes</taxon>
        <taxon>Streptosporangiales</taxon>
        <taxon>Streptosporangiaceae</taxon>
        <taxon>Nonomuraea</taxon>
    </lineage>
</organism>
<dbReference type="SUPFAM" id="SSF53448">
    <property type="entry name" value="Nucleotide-diphospho-sugar transferases"/>
    <property type="match status" value="1"/>
</dbReference>
<proteinExistence type="predicted"/>
<dbReference type="InterPro" id="IPR029044">
    <property type="entry name" value="Nucleotide-diphossugar_trans"/>
</dbReference>
<keyword evidence="3" id="KW-1185">Reference proteome</keyword>
<feature type="region of interest" description="Disordered" evidence="1">
    <location>
        <begin position="1"/>
        <end position="47"/>
    </location>
</feature>
<reference evidence="2 3" key="1">
    <citation type="submission" date="2020-08" db="EMBL/GenBank/DDBJ databases">
        <title>Sequencing the genomes of 1000 actinobacteria strains.</title>
        <authorList>
            <person name="Klenk H.-P."/>
        </authorList>
    </citation>
    <scope>NUCLEOTIDE SEQUENCE [LARGE SCALE GENOMIC DNA]</scope>
    <source>
        <strain evidence="2 3">DSM 45507</strain>
    </source>
</reference>
<evidence type="ECO:0008006" key="4">
    <source>
        <dbReference type="Google" id="ProtNLM"/>
    </source>
</evidence>
<accession>A0A7W9G3P0</accession>
<dbReference type="RefSeq" id="WP_185070153.1">
    <property type="nucleotide sequence ID" value="NZ_JACHMB010000001.1"/>
</dbReference>
<gene>
    <name evidence="2" type="ORF">HD596_003416</name>
</gene>
<evidence type="ECO:0000256" key="1">
    <source>
        <dbReference type="SAM" id="MobiDB-lite"/>
    </source>
</evidence>
<name>A0A7W9G3P0_9ACTN</name>
<dbReference type="AlphaFoldDB" id="A0A7W9G3P0"/>
<protein>
    <recommendedName>
        <fullName evidence="4">Glycosyltransferase 2-like domain-containing protein</fullName>
    </recommendedName>
</protein>
<comment type="caution">
    <text evidence="2">The sequence shown here is derived from an EMBL/GenBank/DDBJ whole genome shotgun (WGS) entry which is preliminary data.</text>
</comment>
<dbReference type="EMBL" id="JACHMB010000001">
    <property type="protein sequence ID" value="MBB5776660.1"/>
    <property type="molecule type" value="Genomic_DNA"/>
</dbReference>
<dbReference type="Proteomes" id="UP000579153">
    <property type="component" value="Unassembled WGS sequence"/>
</dbReference>